<gene>
    <name evidence="2" type="primary">jg449</name>
    <name evidence="2" type="ORF">PAEG_LOCUS17524</name>
</gene>
<evidence type="ECO:0000313" key="3">
    <source>
        <dbReference type="Proteomes" id="UP000838756"/>
    </source>
</evidence>
<sequence>ALHQGTYITTLSLQHVLFYQSDTNGVYPAHNHRPTEGPDIVYVIETPSNSLHNPNNINSYIDKNNEHTSKPDGQYYLVQYNGRPEYQSPDIYPESYPDFPFNQPDFIIDPPPERQTTKVPAIGPTTIRPTTAMPRTTLPPVPIFEPDPINDGSSSDSECGISTRNDPNSPIVPLIVKGETFERGEWPWLVAIFRRKFSSLSYICAGTLVSDRHVIT</sequence>
<dbReference type="InterPro" id="IPR043504">
    <property type="entry name" value="Peptidase_S1_PA_chymotrypsin"/>
</dbReference>
<evidence type="ECO:0000313" key="2">
    <source>
        <dbReference type="EMBL" id="CAH2241056.1"/>
    </source>
</evidence>
<dbReference type="AlphaFoldDB" id="A0A8S4RV15"/>
<dbReference type="OrthoDB" id="238681at2759"/>
<dbReference type="Proteomes" id="UP000838756">
    <property type="component" value="Unassembled WGS sequence"/>
</dbReference>
<feature type="region of interest" description="Disordered" evidence="1">
    <location>
        <begin position="113"/>
        <end position="140"/>
    </location>
</feature>
<proteinExistence type="predicted"/>
<dbReference type="EMBL" id="CAKXAJ010025567">
    <property type="protein sequence ID" value="CAH2241056.1"/>
    <property type="molecule type" value="Genomic_DNA"/>
</dbReference>
<evidence type="ECO:0000256" key="1">
    <source>
        <dbReference type="SAM" id="MobiDB-lite"/>
    </source>
</evidence>
<feature type="non-terminal residue" evidence="2">
    <location>
        <position position="1"/>
    </location>
</feature>
<accession>A0A8S4RV15</accession>
<protein>
    <submittedName>
        <fullName evidence="2">Jg449 protein</fullName>
    </submittedName>
</protein>
<dbReference type="InterPro" id="IPR009003">
    <property type="entry name" value="Peptidase_S1_PA"/>
</dbReference>
<reference evidence="2" key="1">
    <citation type="submission" date="2022-03" db="EMBL/GenBank/DDBJ databases">
        <authorList>
            <person name="Lindestad O."/>
        </authorList>
    </citation>
    <scope>NUCLEOTIDE SEQUENCE</scope>
</reference>
<organism evidence="2 3">
    <name type="scientific">Pararge aegeria aegeria</name>
    <dbReference type="NCBI Taxonomy" id="348720"/>
    <lineage>
        <taxon>Eukaryota</taxon>
        <taxon>Metazoa</taxon>
        <taxon>Ecdysozoa</taxon>
        <taxon>Arthropoda</taxon>
        <taxon>Hexapoda</taxon>
        <taxon>Insecta</taxon>
        <taxon>Pterygota</taxon>
        <taxon>Neoptera</taxon>
        <taxon>Endopterygota</taxon>
        <taxon>Lepidoptera</taxon>
        <taxon>Glossata</taxon>
        <taxon>Ditrysia</taxon>
        <taxon>Papilionoidea</taxon>
        <taxon>Nymphalidae</taxon>
        <taxon>Satyrinae</taxon>
        <taxon>Satyrini</taxon>
        <taxon>Parargina</taxon>
        <taxon>Pararge</taxon>
    </lineage>
</organism>
<keyword evidence="3" id="KW-1185">Reference proteome</keyword>
<dbReference type="Gene3D" id="2.40.10.10">
    <property type="entry name" value="Trypsin-like serine proteases"/>
    <property type="match status" value="1"/>
</dbReference>
<name>A0A8S4RV15_9NEOP</name>
<feature type="non-terminal residue" evidence="2">
    <location>
        <position position="216"/>
    </location>
</feature>
<dbReference type="SUPFAM" id="SSF50494">
    <property type="entry name" value="Trypsin-like serine proteases"/>
    <property type="match status" value="1"/>
</dbReference>
<comment type="caution">
    <text evidence="2">The sequence shown here is derived from an EMBL/GenBank/DDBJ whole genome shotgun (WGS) entry which is preliminary data.</text>
</comment>